<evidence type="ECO:0000256" key="1">
    <source>
        <dbReference type="ARBA" id="ARBA00023015"/>
    </source>
</evidence>
<dbReference type="GO" id="GO:0003677">
    <property type="term" value="F:DNA binding"/>
    <property type="evidence" value="ECO:0007669"/>
    <property type="project" value="UniProtKB-KW"/>
</dbReference>
<dbReference type="Proteomes" id="UP000335415">
    <property type="component" value="Unassembled WGS sequence"/>
</dbReference>
<dbReference type="SUPFAM" id="SSF46785">
    <property type="entry name" value="Winged helix' DNA-binding domain"/>
    <property type="match status" value="1"/>
</dbReference>
<dbReference type="EMBL" id="VYKJ01000004">
    <property type="protein sequence ID" value="KAA9000518.1"/>
    <property type="molecule type" value="Genomic_DNA"/>
</dbReference>
<evidence type="ECO:0000256" key="2">
    <source>
        <dbReference type="ARBA" id="ARBA00023125"/>
    </source>
</evidence>
<organism evidence="5 6">
    <name type="scientific">Affinibrenneria salicis</name>
    <dbReference type="NCBI Taxonomy" id="2590031"/>
    <lineage>
        <taxon>Bacteria</taxon>
        <taxon>Pseudomonadati</taxon>
        <taxon>Pseudomonadota</taxon>
        <taxon>Gammaproteobacteria</taxon>
        <taxon>Enterobacterales</taxon>
        <taxon>Pectobacteriaceae</taxon>
        <taxon>Affinibrenneria</taxon>
    </lineage>
</organism>
<reference evidence="5 6" key="1">
    <citation type="submission" date="2019-09" db="EMBL/GenBank/DDBJ databases">
        <authorList>
            <person name="Li Y."/>
        </authorList>
    </citation>
    <scope>NUCLEOTIDE SEQUENCE [LARGE SCALE GENOMIC DNA]</scope>
    <source>
        <strain evidence="5 6">L3-3HA</strain>
    </source>
</reference>
<evidence type="ECO:0000259" key="4">
    <source>
        <dbReference type="PROSITE" id="PS50949"/>
    </source>
</evidence>
<dbReference type="Pfam" id="PF00392">
    <property type="entry name" value="GntR"/>
    <property type="match status" value="1"/>
</dbReference>
<gene>
    <name evidence="5" type="ORF">FJU30_09760</name>
</gene>
<proteinExistence type="predicted"/>
<protein>
    <submittedName>
        <fullName evidence="5">GntR family transcriptional regulator</fullName>
    </submittedName>
</protein>
<evidence type="ECO:0000256" key="3">
    <source>
        <dbReference type="ARBA" id="ARBA00023163"/>
    </source>
</evidence>
<dbReference type="PANTHER" id="PTHR44846">
    <property type="entry name" value="MANNOSYL-D-GLYCERATE TRANSPORT/METABOLISM SYSTEM REPRESSOR MNGR-RELATED"/>
    <property type="match status" value="1"/>
</dbReference>
<dbReference type="CDD" id="cd07377">
    <property type="entry name" value="WHTH_GntR"/>
    <property type="match status" value="1"/>
</dbReference>
<keyword evidence="1" id="KW-0805">Transcription regulation</keyword>
<feature type="domain" description="HTH gntR-type" evidence="4">
    <location>
        <begin position="9"/>
        <end position="77"/>
    </location>
</feature>
<dbReference type="GO" id="GO:0045892">
    <property type="term" value="P:negative regulation of DNA-templated transcription"/>
    <property type="evidence" value="ECO:0007669"/>
    <property type="project" value="TreeGrafter"/>
</dbReference>
<dbReference type="SMART" id="SM00866">
    <property type="entry name" value="UTRA"/>
    <property type="match status" value="1"/>
</dbReference>
<dbReference type="InterPro" id="IPR000524">
    <property type="entry name" value="Tscrpt_reg_HTH_GntR"/>
</dbReference>
<keyword evidence="2" id="KW-0238">DNA-binding</keyword>
<dbReference type="InterPro" id="IPR028978">
    <property type="entry name" value="Chorismate_lyase_/UTRA_dom_sf"/>
</dbReference>
<accession>A0A5J5G1J7</accession>
<evidence type="ECO:0000313" key="6">
    <source>
        <dbReference type="Proteomes" id="UP000335415"/>
    </source>
</evidence>
<dbReference type="PRINTS" id="PR00035">
    <property type="entry name" value="HTHGNTR"/>
</dbReference>
<dbReference type="Pfam" id="PF07702">
    <property type="entry name" value="UTRA"/>
    <property type="match status" value="1"/>
</dbReference>
<keyword evidence="6" id="KW-1185">Reference proteome</keyword>
<dbReference type="PANTHER" id="PTHR44846:SF1">
    <property type="entry name" value="MANNOSYL-D-GLYCERATE TRANSPORT_METABOLISM SYSTEM REPRESSOR MNGR-RELATED"/>
    <property type="match status" value="1"/>
</dbReference>
<dbReference type="Gene3D" id="1.10.10.10">
    <property type="entry name" value="Winged helix-like DNA-binding domain superfamily/Winged helix DNA-binding domain"/>
    <property type="match status" value="1"/>
</dbReference>
<sequence>MELVRENMTSLYQQIADTLRQEINDGRYNPSGKLPSESELEKRFAVSRVTVRLALRHLTEQGLIERKQGKGSYVSGKKVAHGINIMRSFHESLRQQGLNASMRLLSKNNQPTSERLQRFFHATPTLTFIERLHLVDDEPIALGRSYFSIFSPTLSWQEIEVRPTWALLEQSAGQNITRADIAIRLHYADKTLANTLAVATGAPLFLLERTSWFADTRCAEHSLFYIRPERYEFTLSNSESGAVIAKDGPRGG</sequence>
<dbReference type="Gene3D" id="3.40.1410.10">
    <property type="entry name" value="Chorismate lyase-like"/>
    <property type="match status" value="1"/>
</dbReference>
<dbReference type="FunFam" id="1.10.10.10:FF:000079">
    <property type="entry name" value="GntR family transcriptional regulator"/>
    <property type="match status" value="1"/>
</dbReference>
<dbReference type="SMART" id="SM00345">
    <property type="entry name" value="HTH_GNTR"/>
    <property type="match status" value="1"/>
</dbReference>
<dbReference type="SUPFAM" id="SSF64288">
    <property type="entry name" value="Chorismate lyase-like"/>
    <property type="match status" value="1"/>
</dbReference>
<keyword evidence="3" id="KW-0804">Transcription</keyword>
<comment type="caution">
    <text evidence="5">The sequence shown here is derived from an EMBL/GenBank/DDBJ whole genome shotgun (WGS) entry which is preliminary data.</text>
</comment>
<dbReference type="InterPro" id="IPR011663">
    <property type="entry name" value="UTRA"/>
</dbReference>
<dbReference type="RefSeq" id="WP_150434786.1">
    <property type="nucleotide sequence ID" value="NZ_VYKJ01000004.1"/>
</dbReference>
<dbReference type="GO" id="GO:0003700">
    <property type="term" value="F:DNA-binding transcription factor activity"/>
    <property type="evidence" value="ECO:0007669"/>
    <property type="project" value="InterPro"/>
</dbReference>
<dbReference type="InterPro" id="IPR036390">
    <property type="entry name" value="WH_DNA-bd_sf"/>
</dbReference>
<dbReference type="AlphaFoldDB" id="A0A5J5G1J7"/>
<evidence type="ECO:0000313" key="5">
    <source>
        <dbReference type="EMBL" id="KAA9000518.1"/>
    </source>
</evidence>
<dbReference type="PROSITE" id="PS50949">
    <property type="entry name" value="HTH_GNTR"/>
    <property type="match status" value="1"/>
</dbReference>
<dbReference type="InterPro" id="IPR036388">
    <property type="entry name" value="WH-like_DNA-bd_sf"/>
</dbReference>
<name>A0A5J5G1J7_9GAMM</name>
<dbReference type="OrthoDB" id="5829312at2"/>
<dbReference type="InterPro" id="IPR050679">
    <property type="entry name" value="Bact_HTH_transcr_reg"/>
</dbReference>